<feature type="region of interest" description="Disordered" evidence="1">
    <location>
        <begin position="1"/>
        <end position="23"/>
    </location>
</feature>
<evidence type="ECO:0000256" key="1">
    <source>
        <dbReference type="SAM" id="MobiDB-lite"/>
    </source>
</evidence>
<dbReference type="SUPFAM" id="SSF82784">
    <property type="entry name" value="OsmC-like"/>
    <property type="match status" value="1"/>
</dbReference>
<comment type="caution">
    <text evidence="3">The sequence shown here is derived from an EMBL/GenBank/DDBJ whole genome shotgun (WGS) entry which is preliminary data.</text>
</comment>
<accession>X1UUR8</accession>
<dbReference type="InterPro" id="IPR015946">
    <property type="entry name" value="KH_dom-like_a/b"/>
</dbReference>
<reference evidence="3" key="1">
    <citation type="journal article" date="2014" name="Front. Microbiol.">
        <title>High frequency of phylogenetically diverse reductive dehalogenase-homologous genes in deep subseafloor sedimentary metagenomes.</title>
        <authorList>
            <person name="Kawai M."/>
            <person name="Futagami T."/>
            <person name="Toyoda A."/>
            <person name="Takaki Y."/>
            <person name="Nishi S."/>
            <person name="Hori S."/>
            <person name="Arai W."/>
            <person name="Tsubouchi T."/>
            <person name="Morono Y."/>
            <person name="Uchiyama I."/>
            <person name="Ito T."/>
            <person name="Fujiyama A."/>
            <person name="Inagaki F."/>
            <person name="Takami H."/>
        </authorList>
    </citation>
    <scope>NUCLEOTIDE SEQUENCE</scope>
    <source>
        <strain evidence="3">Expedition CK06-06</strain>
    </source>
</reference>
<keyword evidence="2" id="KW-0472">Membrane</keyword>
<feature type="non-terminal residue" evidence="3">
    <location>
        <position position="62"/>
    </location>
</feature>
<protein>
    <recommendedName>
        <fullName evidence="4">OsmC family protein</fullName>
    </recommendedName>
</protein>
<sequence length="62" mass="6652">MSGISETEVGSPPQYGGDPNSLNPEEMLVAAVNSCLMLVFFHFVKRSDVEVVSYSSDAEGKV</sequence>
<feature type="transmembrane region" description="Helical" evidence="2">
    <location>
        <begin position="27"/>
        <end position="44"/>
    </location>
</feature>
<name>X1UUR8_9ZZZZ</name>
<dbReference type="EMBL" id="BARW01035553">
    <property type="protein sequence ID" value="GAJ21243.1"/>
    <property type="molecule type" value="Genomic_DNA"/>
</dbReference>
<dbReference type="Gene3D" id="3.30.300.20">
    <property type="match status" value="1"/>
</dbReference>
<evidence type="ECO:0008006" key="4">
    <source>
        <dbReference type="Google" id="ProtNLM"/>
    </source>
</evidence>
<dbReference type="AlphaFoldDB" id="X1UUR8"/>
<evidence type="ECO:0000256" key="2">
    <source>
        <dbReference type="SAM" id="Phobius"/>
    </source>
</evidence>
<gene>
    <name evidence="3" type="ORF">S12H4_55428</name>
</gene>
<proteinExistence type="predicted"/>
<dbReference type="InterPro" id="IPR036102">
    <property type="entry name" value="OsmC/Ohrsf"/>
</dbReference>
<keyword evidence="2" id="KW-0812">Transmembrane</keyword>
<keyword evidence="2" id="KW-1133">Transmembrane helix</keyword>
<evidence type="ECO:0000313" key="3">
    <source>
        <dbReference type="EMBL" id="GAJ21243.1"/>
    </source>
</evidence>
<organism evidence="3">
    <name type="scientific">marine sediment metagenome</name>
    <dbReference type="NCBI Taxonomy" id="412755"/>
    <lineage>
        <taxon>unclassified sequences</taxon>
        <taxon>metagenomes</taxon>
        <taxon>ecological metagenomes</taxon>
    </lineage>
</organism>